<keyword evidence="4" id="KW-0564">Palmitate</keyword>
<dbReference type="Pfam" id="PF04355">
    <property type="entry name" value="BamE"/>
    <property type="match status" value="1"/>
</dbReference>
<dbReference type="InterPro" id="IPR007450">
    <property type="entry name" value="BamE_dom"/>
</dbReference>
<dbReference type="KEGG" id="elux:BTN50_0631"/>
<dbReference type="GO" id="GO:1990063">
    <property type="term" value="C:Bam protein complex"/>
    <property type="evidence" value="ECO:0007669"/>
    <property type="project" value="TreeGrafter"/>
</dbReference>
<keyword evidence="4 6" id="KW-0449">Lipoprotein</keyword>
<protein>
    <recommendedName>
        <fullName evidence="4">Outer membrane protein assembly factor BamE</fullName>
    </recommendedName>
</protein>
<dbReference type="Proteomes" id="UP000218160">
    <property type="component" value="Chromosome 1"/>
</dbReference>
<dbReference type="RefSeq" id="WP_096618926.1">
    <property type="nucleotide sequence ID" value="NZ_CP020660.1"/>
</dbReference>
<comment type="similarity">
    <text evidence="4">Belongs to the BamE family.</text>
</comment>
<dbReference type="InterPro" id="IPR037873">
    <property type="entry name" value="BamE-like"/>
</dbReference>
<dbReference type="GO" id="GO:0051205">
    <property type="term" value="P:protein insertion into membrane"/>
    <property type="evidence" value="ECO:0007669"/>
    <property type="project" value="UniProtKB-UniRule"/>
</dbReference>
<comment type="subunit">
    <text evidence="4">Part of the Bam complex.</text>
</comment>
<organism evidence="6 7">
    <name type="scientific">Candidatus Enterovibrio altilux</name>
    <dbReference type="NCBI Taxonomy" id="1927128"/>
    <lineage>
        <taxon>Bacteria</taxon>
        <taxon>Pseudomonadati</taxon>
        <taxon>Pseudomonadota</taxon>
        <taxon>Gammaproteobacteria</taxon>
        <taxon>Vibrionales</taxon>
        <taxon>Vibrionaceae</taxon>
        <taxon>Enterovibrio</taxon>
    </lineage>
</organism>
<evidence type="ECO:0000256" key="4">
    <source>
        <dbReference type="HAMAP-Rule" id="MF_00925"/>
    </source>
</evidence>
<comment type="subcellular location">
    <subcellularLocation>
        <location evidence="4">Cell outer membrane</location>
        <topology evidence="4">Lipid-anchor</topology>
    </subcellularLocation>
</comment>
<feature type="domain" description="Outer membrane protein assembly factor BamE" evidence="5">
    <location>
        <begin position="34"/>
        <end position="100"/>
    </location>
</feature>
<evidence type="ECO:0000313" key="6">
    <source>
        <dbReference type="EMBL" id="ATF09153.1"/>
    </source>
</evidence>
<sequence length="118" mass="14033">MRWKNITVVLFTLISLFGCSLTHKLVYRIDVNQGNYIDQKAVEKLKFGMSREQVMFLLGSLMLVESGYPNTWYFIQWQKSGYEEPKQKEIILYFDNNNQLISMKGDYQPKSNFFEVIR</sequence>
<dbReference type="EMBL" id="CP020660">
    <property type="protein sequence ID" value="ATF09153.1"/>
    <property type="molecule type" value="Genomic_DNA"/>
</dbReference>
<dbReference type="GO" id="GO:0043165">
    <property type="term" value="P:Gram-negative-bacterium-type cell outer membrane assembly"/>
    <property type="evidence" value="ECO:0007669"/>
    <property type="project" value="UniProtKB-UniRule"/>
</dbReference>
<comment type="function">
    <text evidence="4">Part of the outer membrane protein assembly complex, which is involved in assembly and insertion of beta-barrel proteins into the outer membrane.</text>
</comment>
<evidence type="ECO:0000256" key="3">
    <source>
        <dbReference type="ARBA" id="ARBA00023237"/>
    </source>
</evidence>
<gene>
    <name evidence="4" type="primary">bamE</name>
    <name evidence="6" type="ORF">BTN50_0631</name>
</gene>
<keyword evidence="2 4" id="KW-0472">Membrane</keyword>
<dbReference type="InterPro" id="IPR026592">
    <property type="entry name" value="BamE"/>
</dbReference>
<dbReference type="PANTHER" id="PTHR37482:SF1">
    <property type="entry name" value="OUTER MEMBRANE PROTEIN ASSEMBLY FACTOR BAME"/>
    <property type="match status" value="1"/>
</dbReference>
<dbReference type="OrthoDB" id="9808250at2"/>
<dbReference type="AlphaFoldDB" id="A0A291B838"/>
<dbReference type="HAMAP" id="MF_00925">
    <property type="entry name" value="OM_assembly_BamE"/>
    <property type="match status" value="1"/>
</dbReference>
<evidence type="ECO:0000259" key="5">
    <source>
        <dbReference type="Pfam" id="PF04355"/>
    </source>
</evidence>
<dbReference type="PROSITE" id="PS51257">
    <property type="entry name" value="PROKAR_LIPOPROTEIN"/>
    <property type="match status" value="1"/>
</dbReference>
<proteinExistence type="inferred from homology"/>
<evidence type="ECO:0000256" key="1">
    <source>
        <dbReference type="ARBA" id="ARBA00022729"/>
    </source>
</evidence>
<accession>A0A291B838</accession>
<evidence type="ECO:0000256" key="2">
    <source>
        <dbReference type="ARBA" id="ARBA00023136"/>
    </source>
</evidence>
<dbReference type="GO" id="GO:0030674">
    <property type="term" value="F:protein-macromolecule adaptor activity"/>
    <property type="evidence" value="ECO:0007669"/>
    <property type="project" value="TreeGrafter"/>
</dbReference>
<keyword evidence="1 4" id="KW-0732">Signal</keyword>
<reference evidence="7" key="1">
    <citation type="submission" date="2017-04" db="EMBL/GenBank/DDBJ databases">
        <title>Genome evolution of the luminous symbionts of deep sea anglerfish.</title>
        <authorList>
            <person name="Hendry T.A."/>
        </authorList>
    </citation>
    <scope>NUCLEOTIDE SEQUENCE [LARGE SCALE GENOMIC DNA]</scope>
</reference>
<keyword evidence="7" id="KW-1185">Reference proteome</keyword>
<name>A0A291B838_9GAMM</name>
<dbReference type="PANTHER" id="PTHR37482">
    <property type="entry name" value="OUTER MEMBRANE PROTEIN ASSEMBLY FACTOR BAME"/>
    <property type="match status" value="1"/>
</dbReference>
<keyword evidence="3 4" id="KW-0998">Cell outer membrane</keyword>
<dbReference type="Gene3D" id="3.30.1450.10">
    <property type="match status" value="1"/>
</dbReference>
<evidence type="ECO:0000313" key="7">
    <source>
        <dbReference type="Proteomes" id="UP000218160"/>
    </source>
</evidence>